<organism evidence="1 2">
    <name type="scientific">Candidatus Prevotella avicola</name>
    <dbReference type="NCBI Taxonomy" id="2838738"/>
    <lineage>
        <taxon>Bacteria</taxon>
        <taxon>Pseudomonadati</taxon>
        <taxon>Bacteroidota</taxon>
        <taxon>Bacteroidia</taxon>
        <taxon>Bacteroidales</taxon>
        <taxon>Prevotellaceae</taxon>
        <taxon>Prevotella</taxon>
    </lineage>
</organism>
<gene>
    <name evidence="1" type="ORF">H9966_02095</name>
</gene>
<reference evidence="1" key="2">
    <citation type="submission" date="2021-04" db="EMBL/GenBank/DDBJ databases">
        <authorList>
            <person name="Gilroy R."/>
        </authorList>
    </citation>
    <scope>NUCLEOTIDE SEQUENCE</scope>
    <source>
        <strain evidence="1">ChiHecec3B27-8219</strain>
    </source>
</reference>
<accession>A0A9D2FXW5</accession>
<evidence type="ECO:0000313" key="1">
    <source>
        <dbReference type="EMBL" id="HIZ68666.1"/>
    </source>
</evidence>
<dbReference type="EMBL" id="DXBE01000020">
    <property type="protein sequence ID" value="HIZ68666.1"/>
    <property type="molecule type" value="Genomic_DNA"/>
</dbReference>
<comment type="caution">
    <text evidence="1">The sequence shown here is derived from an EMBL/GenBank/DDBJ whole genome shotgun (WGS) entry which is preliminary data.</text>
</comment>
<reference evidence="1" key="1">
    <citation type="journal article" date="2021" name="PeerJ">
        <title>Extensive microbial diversity within the chicken gut microbiome revealed by metagenomics and culture.</title>
        <authorList>
            <person name="Gilroy R."/>
            <person name="Ravi A."/>
            <person name="Getino M."/>
            <person name="Pursley I."/>
            <person name="Horton D.L."/>
            <person name="Alikhan N.F."/>
            <person name="Baker D."/>
            <person name="Gharbi K."/>
            <person name="Hall N."/>
            <person name="Watson M."/>
            <person name="Adriaenssens E.M."/>
            <person name="Foster-Nyarko E."/>
            <person name="Jarju S."/>
            <person name="Secka A."/>
            <person name="Antonio M."/>
            <person name="Oren A."/>
            <person name="Chaudhuri R.R."/>
            <person name="La Ragione R."/>
            <person name="Hildebrand F."/>
            <person name="Pallen M.J."/>
        </authorList>
    </citation>
    <scope>NUCLEOTIDE SEQUENCE</scope>
    <source>
        <strain evidence="1">ChiHecec3B27-8219</strain>
    </source>
</reference>
<dbReference type="Pfam" id="PF14391">
    <property type="entry name" value="DUF4421"/>
    <property type="match status" value="1"/>
</dbReference>
<sequence length="379" mass="43188">MSVCSFAAQEAMAEEHGDTLQQKEIDANSPVMADSVTDSNIVEKPKRDFFHKVGDVFTKFFKEFNNVDTNYIEPQRYNYTVMLQNTNTYEQYRLSGKNGESVTFAPDITYRLGPYVGWRWVFLGYTIDLKNIGGSNSSKKEFDLSLYSSLLGVDFFWRKTGNDYKIRKVKLGEGIDTSPMDGLSFSGIESTIRGVNLYYIFNHRKFSYPAAYSQSTVQRRSAGSPLAGIGYTRHSLKVDWDQLGALTEERLGPEAATALRENLNFEKVEYIDISVSGGYSYNWVFAKNWLMNASLSGALGYKRSKSEAHDDDYPLKDFNLKNFNLDAIGRFAVVWNNTKWYAGLSAIMHSYNYSKPQFSTNNFFGNINLYFGVNIGRKR</sequence>
<dbReference type="Proteomes" id="UP000824055">
    <property type="component" value="Unassembled WGS sequence"/>
</dbReference>
<proteinExistence type="predicted"/>
<protein>
    <submittedName>
        <fullName evidence="1">DUF4421 domain-containing protein</fullName>
    </submittedName>
</protein>
<name>A0A9D2FXW5_9BACT</name>
<evidence type="ECO:0000313" key="2">
    <source>
        <dbReference type="Proteomes" id="UP000824055"/>
    </source>
</evidence>
<dbReference type="InterPro" id="IPR025535">
    <property type="entry name" value="DUF4421"/>
</dbReference>
<dbReference type="AlphaFoldDB" id="A0A9D2FXW5"/>